<sequence>MKLASLLTPDQVILDLEAEVCVEAINGILDHLIAKDLLAADMRQEVFDALYEREQQISTGIGYGVAIPHAFSESIDRVIACFARSKEGVEFESIDHAPVNFIVLFIVPQKDYNMHLQTLAAIAKMFNNCEVRQRLGEAPSIEEVLDIFASRPSRTHCEQ</sequence>
<dbReference type="PANTHER" id="PTHR47738:SF1">
    <property type="entry name" value="NITROGEN REGULATORY PROTEIN"/>
    <property type="match status" value="1"/>
</dbReference>
<feature type="domain" description="PTS EIIA type-2" evidence="1">
    <location>
        <begin position="5"/>
        <end position="151"/>
    </location>
</feature>
<dbReference type="SUPFAM" id="SSF55804">
    <property type="entry name" value="Phoshotransferase/anion transport protein"/>
    <property type="match status" value="1"/>
</dbReference>
<evidence type="ECO:0000313" key="2">
    <source>
        <dbReference type="EMBL" id="NWK56678.1"/>
    </source>
</evidence>
<dbReference type="RefSeq" id="WP_178933478.1">
    <property type="nucleotide sequence ID" value="NZ_JACBAZ010000005.1"/>
</dbReference>
<dbReference type="CDD" id="cd00211">
    <property type="entry name" value="PTS_IIA_fru"/>
    <property type="match status" value="1"/>
</dbReference>
<dbReference type="Pfam" id="PF00359">
    <property type="entry name" value="PTS_EIIA_2"/>
    <property type="match status" value="1"/>
</dbReference>
<dbReference type="AlphaFoldDB" id="A0A851GFX2"/>
<organism evidence="2 3">
    <name type="scientific">Oceaniferula marina</name>
    <dbReference type="NCBI Taxonomy" id="2748318"/>
    <lineage>
        <taxon>Bacteria</taxon>
        <taxon>Pseudomonadati</taxon>
        <taxon>Verrucomicrobiota</taxon>
        <taxon>Verrucomicrobiia</taxon>
        <taxon>Verrucomicrobiales</taxon>
        <taxon>Verrucomicrobiaceae</taxon>
        <taxon>Oceaniferula</taxon>
    </lineage>
</organism>
<proteinExistence type="predicted"/>
<evidence type="ECO:0000259" key="1">
    <source>
        <dbReference type="PROSITE" id="PS51094"/>
    </source>
</evidence>
<keyword evidence="2" id="KW-0813">Transport</keyword>
<dbReference type="InterPro" id="IPR002178">
    <property type="entry name" value="PTS_EIIA_type-2_dom"/>
</dbReference>
<dbReference type="EMBL" id="JACBAZ010000005">
    <property type="protein sequence ID" value="NWK56678.1"/>
    <property type="molecule type" value="Genomic_DNA"/>
</dbReference>
<accession>A0A851GFX2</accession>
<name>A0A851GFX2_9BACT</name>
<evidence type="ECO:0000313" key="3">
    <source>
        <dbReference type="Proteomes" id="UP000557872"/>
    </source>
</evidence>
<dbReference type="PROSITE" id="PS00372">
    <property type="entry name" value="PTS_EIIA_TYPE_2_HIS"/>
    <property type="match status" value="1"/>
</dbReference>
<dbReference type="Proteomes" id="UP000557872">
    <property type="component" value="Unassembled WGS sequence"/>
</dbReference>
<dbReference type="InterPro" id="IPR016152">
    <property type="entry name" value="PTrfase/Anion_transptr"/>
</dbReference>
<dbReference type="Gene3D" id="3.40.930.10">
    <property type="entry name" value="Mannitol-specific EII, Chain A"/>
    <property type="match status" value="1"/>
</dbReference>
<reference evidence="2 3" key="1">
    <citation type="submission" date="2020-07" db="EMBL/GenBank/DDBJ databases">
        <title>Roseicoccus Jingziensis gen. nov., sp. nov., isolated from coastal seawater.</title>
        <authorList>
            <person name="Feng X."/>
        </authorList>
    </citation>
    <scope>NUCLEOTIDE SEQUENCE [LARGE SCALE GENOMIC DNA]</scope>
    <source>
        <strain evidence="2 3">N1E253</strain>
    </source>
</reference>
<dbReference type="InterPro" id="IPR051541">
    <property type="entry name" value="PTS_SugarTrans_NitroReg"/>
</dbReference>
<dbReference type="GO" id="GO:0030295">
    <property type="term" value="F:protein kinase activator activity"/>
    <property type="evidence" value="ECO:0007669"/>
    <property type="project" value="TreeGrafter"/>
</dbReference>
<gene>
    <name evidence="2" type="ORF">HW115_13730</name>
</gene>
<dbReference type="PANTHER" id="PTHR47738">
    <property type="entry name" value="PTS SYSTEM FRUCTOSE-LIKE EIIA COMPONENT-RELATED"/>
    <property type="match status" value="1"/>
</dbReference>
<keyword evidence="2" id="KW-0762">Sugar transport</keyword>
<protein>
    <submittedName>
        <fullName evidence="2">PTS sugar transporter subunit IIA</fullName>
    </submittedName>
</protein>
<keyword evidence="3" id="KW-1185">Reference proteome</keyword>
<dbReference type="PROSITE" id="PS51094">
    <property type="entry name" value="PTS_EIIA_TYPE_2"/>
    <property type="match status" value="1"/>
</dbReference>
<comment type="caution">
    <text evidence="2">The sequence shown here is derived from an EMBL/GenBank/DDBJ whole genome shotgun (WGS) entry which is preliminary data.</text>
</comment>